<proteinExistence type="predicted"/>
<dbReference type="RefSeq" id="WP_050295402.1">
    <property type="nucleotide sequence ID" value="NZ_CBCPKE010000018.1"/>
</dbReference>
<dbReference type="Proteomes" id="UP000196440">
    <property type="component" value="Unassembled WGS sequence"/>
</dbReference>
<dbReference type="AlphaFoldDB" id="A0A208ZI52"/>
<evidence type="ECO:0000313" key="2">
    <source>
        <dbReference type="Proteomes" id="UP000196440"/>
    </source>
</evidence>
<organism evidence="1 2">
    <name type="scientific">Yersinia intermedia</name>
    <dbReference type="NCBI Taxonomy" id="631"/>
    <lineage>
        <taxon>Bacteria</taxon>
        <taxon>Pseudomonadati</taxon>
        <taxon>Pseudomonadota</taxon>
        <taxon>Gammaproteobacteria</taxon>
        <taxon>Enterobacterales</taxon>
        <taxon>Yersiniaceae</taxon>
        <taxon>Yersinia</taxon>
    </lineage>
</organism>
<name>A0A208ZI52_YERIN</name>
<gene>
    <name evidence="1" type="ORF">CBW57_22920</name>
</gene>
<reference evidence="1 2" key="1">
    <citation type="submission" date="2017-05" db="EMBL/GenBank/DDBJ databases">
        <title>Whole genome sequencing of Yersinia kristensenii.</title>
        <authorList>
            <person name="Campioni F."/>
        </authorList>
    </citation>
    <scope>NUCLEOTIDE SEQUENCE [LARGE SCALE GENOMIC DNA]</scope>
    <source>
        <strain evidence="1 2">CFSAN060536</strain>
    </source>
</reference>
<protein>
    <submittedName>
        <fullName evidence="1">Uncharacterized protein</fullName>
    </submittedName>
</protein>
<dbReference type="EMBL" id="NHOI01000046">
    <property type="protein sequence ID" value="OVZ80154.1"/>
    <property type="molecule type" value="Genomic_DNA"/>
</dbReference>
<comment type="caution">
    <text evidence="1">The sequence shown here is derived from an EMBL/GenBank/DDBJ whole genome shotgun (WGS) entry which is preliminary data.</text>
</comment>
<sequence length="88" mass="9882">MEKEFNSELIEDAAASLSWTLTARNGFRLTLDNVPRSGGQSLLDCPDKEAVFAGYNLSELPDKVFADFCNEVVRHAYRKSANEENLVR</sequence>
<accession>A0A208ZI52</accession>
<evidence type="ECO:0000313" key="1">
    <source>
        <dbReference type="EMBL" id="OVZ80154.1"/>
    </source>
</evidence>